<dbReference type="AlphaFoldDB" id="A0A0P1G4V6"/>
<keyword evidence="2" id="KW-1185">Reference proteome</keyword>
<dbReference type="Proteomes" id="UP000052022">
    <property type="component" value="Unassembled WGS sequence"/>
</dbReference>
<dbReference type="Pfam" id="PF12686">
    <property type="entry name" value="DUF3800"/>
    <property type="match status" value="1"/>
</dbReference>
<evidence type="ECO:0000313" key="1">
    <source>
        <dbReference type="EMBL" id="CUH76868.1"/>
    </source>
</evidence>
<accession>A0A0P1G4V6</accession>
<organism evidence="1 2">
    <name type="scientific">Tritonibacter multivorans</name>
    <dbReference type="NCBI Taxonomy" id="928856"/>
    <lineage>
        <taxon>Bacteria</taxon>
        <taxon>Pseudomonadati</taxon>
        <taxon>Pseudomonadota</taxon>
        <taxon>Alphaproteobacteria</taxon>
        <taxon>Rhodobacterales</taxon>
        <taxon>Paracoccaceae</taxon>
        <taxon>Tritonibacter</taxon>
    </lineage>
</organism>
<dbReference type="EMBL" id="CYSD01000015">
    <property type="protein sequence ID" value="CUH76868.1"/>
    <property type="molecule type" value="Genomic_DNA"/>
</dbReference>
<dbReference type="STRING" id="928856.SAMN04488049_106106"/>
<sequence>MNYTFFVDETGDAGLDKVRSDINSKGASPFLVFGGVLVPDSRVEELRELLASVRSSLGKQSLHCNRLSHFQTAKYAREVAEKAGVLLFAFVSRKETLGSYKGRIKGKGQDQKYYNKCVSYFLERVGHWMLENDVRPEQLDVVFEKRDGHDYSRLRNYIAVVKSNPNDARLGYFLGPILPSRIRAVSKKDEELLEYADLVAFAVSAAITPSKANFGVPEQRYLRELKCRFFKDEVSCAVGEFGLKVFKRSSIKFDPSSKEFLDGWHVAGVSPKLPQQVD</sequence>
<dbReference type="InterPro" id="IPR024524">
    <property type="entry name" value="DUF3800"/>
</dbReference>
<name>A0A0P1G4V6_9RHOB</name>
<proteinExistence type="predicted"/>
<gene>
    <name evidence="1" type="ORF">TRM7557_01102</name>
</gene>
<reference evidence="1 2" key="1">
    <citation type="submission" date="2015-09" db="EMBL/GenBank/DDBJ databases">
        <authorList>
            <consortium name="Swine Surveillance"/>
        </authorList>
    </citation>
    <scope>NUCLEOTIDE SEQUENCE [LARGE SCALE GENOMIC DNA]</scope>
    <source>
        <strain evidence="1 2">CECT 7557</strain>
    </source>
</reference>
<evidence type="ECO:0000313" key="2">
    <source>
        <dbReference type="Proteomes" id="UP000052022"/>
    </source>
</evidence>
<evidence type="ECO:0008006" key="3">
    <source>
        <dbReference type="Google" id="ProtNLM"/>
    </source>
</evidence>
<protein>
    <recommendedName>
        <fullName evidence="3">DUF3800 domain-containing protein</fullName>
    </recommendedName>
</protein>